<feature type="transmembrane region" description="Helical" evidence="6">
    <location>
        <begin position="89"/>
        <end position="111"/>
    </location>
</feature>
<sequence length="200" mass="21012">MHAVGIVGAAAGGAFLVGLALRTGHGGGLTAATSLYALCLITMLGCSAAYNLSRPSAARPFLRRLDEAGIFMMIAGSYTPFTSQRFEGGWALGVTALVWGVALAGVAGKLLVKKSPDWLWTAVYVGFGWLAVFMIRPLFVDVPTGAFVLLVLGGLIYTTGTLVFHSRLPFRRAIWHGFVIAAASLHYVAVFTGVVLAAHA</sequence>
<dbReference type="PANTHER" id="PTHR20855">
    <property type="entry name" value="ADIPOR/PROGESTIN RECEPTOR-RELATED"/>
    <property type="match status" value="1"/>
</dbReference>
<evidence type="ECO:0000313" key="7">
    <source>
        <dbReference type="EMBL" id="QUD90904.1"/>
    </source>
</evidence>
<gene>
    <name evidence="7" type="ORF">KCG34_23820</name>
</gene>
<organism evidence="7 8">
    <name type="scientific">Phenylobacterium montanum</name>
    <dbReference type="NCBI Taxonomy" id="2823693"/>
    <lineage>
        <taxon>Bacteria</taxon>
        <taxon>Pseudomonadati</taxon>
        <taxon>Pseudomonadota</taxon>
        <taxon>Alphaproteobacteria</taxon>
        <taxon>Caulobacterales</taxon>
        <taxon>Caulobacteraceae</taxon>
        <taxon>Phenylobacterium</taxon>
    </lineage>
</organism>
<keyword evidence="4 6" id="KW-0472">Membrane</keyword>
<feature type="transmembrane region" description="Helical" evidence="6">
    <location>
        <begin position="30"/>
        <end position="53"/>
    </location>
</feature>
<feature type="binding site" evidence="5">
    <location>
        <position position="176"/>
    </location>
    <ligand>
        <name>Zn(2+)</name>
        <dbReference type="ChEBI" id="CHEBI:29105"/>
    </ligand>
</feature>
<proteinExistence type="predicted"/>
<evidence type="ECO:0000256" key="1">
    <source>
        <dbReference type="ARBA" id="ARBA00004141"/>
    </source>
</evidence>
<dbReference type="PANTHER" id="PTHR20855:SF3">
    <property type="entry name" value="LD03007P"/>
    <property type="match status" value="1"/>
</dbReference>
<evidence type="ECO:0000256" key="4">
    <source>
        <dbReference type="ARBA" id="ARBA00023136"/>
    </source>
</evidence>
<keyword evidence="2 6" id="KW-0812">Transmembrane</keyword>
<keyword evidence="3 6" id="KW-1133">Transmembrane helix</keyword>
<keyword evidence="5" id="KW-0862">Zinc</keyword>
<keyword evidence="5" id="KW-0479">Metal-binding</keyword>
<protein>
    <submittedName>
        <fullName evidence="7">Hemolysin III family protein</fullName>
    </submittedName>
</protein>
<evidence type="ECO:0000313" key="8">
    <source>
        <dbReference type="Proteomes" id="UP000676409"/>
    </source>
</evidence>
<comment type="subcellular location">
    <subcellularLocation>
        <location evidence="1">Membrane</location>
        <topology evidence="1">Multi-pass membrane protein</topology>
    </subcellularLocation>
</comment>
<dbReference type="Pfam" id="PF03006">
    <property type="entry name" value="HlyIII"/>
    <property type="match status" value="1"/>
</dbReference>
<dbReference type="KEGG" id="caul:KCG34_23820"/>
<evidence type="ECO:0000256" key="6">
    <source>
        <dbReference type="SAM" id="Phobius"/>
    </source>
</evidence>
<dbReference type="AlphaFoldDB" id="A0A975G512"/>
<feature type="transmembrane region" description="Helical" evidence="6">
    <location>
        <begin position="145"/>
        <end position="165"/>
    </location>
</feature>
<accession>A0A975G512</accession>
<name>A0A975G512_9CAUL</name>
<evidence type="ECO:0000256" key="5">
    <source>
        <dbReference type="PIRSR" id="PIRSR604254-1"/>
    </source>
</evidence>
<evidence type="ECO:0000256" key="3">
    <source>
        <dbReference type="ARBA" id="ARBA00022989"/>
    </source>
</evidence>
<dbReference type="InterPro" id="IPR004254">
    <property type="entry name" value="AdipoR/HlyIII-related"/>
</dbReference>
<dbReference type="GO" id="GO:0016020">
    <property type="term" value="C:membrane"/>
    <property type="evidence" value="ECO:0007669"/>
    <property type="project" value="UniProtKB-SubCell"/>
</dbReference>
<dbReference type="GO" id="GO:0046872">
    <property type="term" value="F:metal ion binding"/>
    <property type="evidence" value="ECO:0007669"/>
    <property type="project" value="UniProtKB-KW"/>
</dbReference>
<reference evidence="7" key="1">
    <citation type="submission" date="2021-04" db="EMBL/GenBank/DDBJ databases">
        <title>The complete genome sequence of Caulobacter sp. S6.</title>
        <authorList>
            <person name="Tang Y."/>
            <person name="Ouyang W."/>
            <person name="Liu Q."/>
            <person name="Huang B."/>
            <person name="Guo Z."/>
            <person name="Lei P."/>
        </authorList>
    </citation>
    <scope>NUCLEOTIDE SEQUENCE</scope>
    <source>
        <strain evidence="7">S6</strain>
    </source>
</reference>
<dbReference type="EMBL" id="CP073078">
    <property type="protein sequence ID" value="QUD90904.1"/>
    <property type="molecule type" value="Genomic_DNA"/>
</dbReference>
<feature type="transmembrane region" description="Helical" evidence="6">
    <location>
        <begin position="118"/>
        <end position="139"/>
    </location>
</feature>
<keyword evidence="8" id="KW-1185">Reference proteome</keyword>
<feature type="transmembrane region" description="Helical" evidence="6">
    <location>
        <begin position="177"/>
        <end position="198"/>
    </location>
</feature>
<dbReference type="Proteomes" id="UP000676409">
    <property type="component" value="Chromosome"/>
</dbReference>
<evidence type="ECO:0000256" key="2">
    <source>
        <dbReference type="ARBA" id="ARBA00022692"/>
    </source>
</evidence>